<evidence type="ECO:0000313" key="7">
    <source>
        <dbReference type="Proteomes" id="UP001595583"/>
    </source>
</evidence>
<dbReference type="InterPro" id="IPR036390">
    <property type="entry name" value="WH_DNA-bd_sf"/>
</dbReference>
<dbReference type="PROSITE" id="PS50931">
    <property type="entry name" value="HTH_LYSR"/>
    <property type="match status" value="1"/>
</dbReference>
<dbReference type="Pfam" id="PF03466">
    <property type="entry name" value="LysR_substrate"/>
    <property type="match status" value="1"/>
</dbReference>
<dbReference type="InterPro" id="IPR005119">
    <property type="entry name" value="LysR_subst-bd"/>
</dbReference>
<comment type="similarity">
    <text evidence="1">Belongs to the LysR transcriptional regulatory family.</text>
</comment>
<name>A0ABV7KJY1_9HYPH</name>
<evidence type="ECO:0000313" key="6">
    <source>
        <dbReference type="EMBL" id="MFC3208926.1"/>
    </source>
</evidence>
<keyword evidence="7" id="KW-1185">Reference proteome</keyword>
<evidence type="ECO:0000256" key="1">
    <source>
        <dbReference type="ARBA" id="ARBA00009437"/>
    </source>
</evidence>
<dbReference type="InterPro" id="IPR058163">
    <property type="entry name" value="LysR-type_TF_proteobact-type"/>
</dbReference>
<dbReference type="PANTHER" id="PTHR30537:SF74">
    <property type="entry name" value="HTH-TYPE TRANSCRIPTIONAL REGULATOR TRPI"/>
    <property type="match status" value="1"/>
</dbReference>
<dbReference type="InterPro" id="IPR036388">
    <property type="entry name" value="WH-like_DNA-bd_sf"/>
</dbReference>
<dbReference type="Pfam" id="PF00126">
    <property type="entry name" value="HTH_1"/>
    <property type="match status" value="1"/>
</dbReference>
<dbReference type="Proteomes" id="UP001595583">
    <property type="component" value="Unassembled WGS sequence"/>
</dbReference>
<dbReference type="CDD" id="cd08432">
    <property type="entry name" value="PBP2_GcdR_TrpI_HvrB_AmpR_like"/>
    <property type="match status" value="1"/>
</dbReference>
<evidence type="ECO:0000259" key="5">
    <source>
        <dbReference type="PROSITE" id="PS50931"/>
    </source>
</evidence>
<gene>
    <name evidence="6" type="ORF">ACFOHJ_22115</name>
</gene>
<comment type="caution">
    <text evidence="6">The sequence shown here is derived from an EMBL/GenBank/DDBJ whole genome shotgun (WGS) entry which is preliminary data.</text>
</comment>
<reference evidence="7" key="1">
    <citation type="journal article" date="2019" name="Int. J. Syst. Evol. Microbiol.">
        <title>The Global Catalogue of Microorganisms (GCM) 10K type strain sequencing project: providing services to taxonomists for standard genome sequencing and annotation.</title>
        <authorList>
            <consortium name="The Broad Institute Genomics Platform"/>
            <consortium name="The Broad Institute Genome Sequencing Center for Infectious Disease"/>
            <person name="Wu L."/>
            <person name="Ma J."/>
        </authorList>
    </citation>
    <scope>NUCLEOTIDE SEQUENCE [LARGE SCALE GENOMIC DNA]</scope>
    <source>
        <strain evidence="7">KCTC 52165</strain>
    </source>
</reference>
<dbReference type="SUPFAM" id="SSF46785">
    <property type="entry name" value="Winged helix' DNA-binding domain"/>
    <property type="match status" value="1"/>
</dbReference>
<dbReference type="SUPFAM" id="SSF53850">
    <property type="entry name" value="Periplasmic binding protein-like II"/>
    <property type="match status" value="1"/>
</dbReference>
<dbReference type="Gene3D" id="3.40.190.10">
    <property type="entry name" value="Periplasmic binding protein-like II"/>
    <property type="match status" value="2"/>
</dbReference>
<evidence type="ECO:0000256" key="3">
    <source>
        <dbReference type="ARBA" id="ARBA00023125"/>
    </source>
</evidence>
<dbReference type="InterPro" id="IPR000847">
    <property type="entry name" value="LysR_HTH_N"/>
</dbReference>
<organism evidence="6 7">
    <name type="scientific">Aquamicrobium soli</name>
    <dbReference type="NCBI Taxonomy" id="1811518"/>
    <lineage>
        <taxon>Bacteria</taxon>
        <taxon>Pseudomonadati</taxon>
        <taxon>Pseudomonadota</taxon>
        <taxon>Alphaproteobacteria</taxon>
        <taxon>Hyphomicrobiales</taxon>
        <taxon>Phyllobacteriaceae</taxon>
        <taxon>Aquamicrobium</taxon>
    </lineage>
</organism>
<dbReference type="PANTHER" id="PTHR30537">
    <property type="entry name" value="HTH-TYPE TRANSCRIPTIONAL REGULATOR"/>
    <property type="match status" value="1"/>
</dbReference>
<accession>A0ABV7KJY1</accession>
<dbReference type="RefSeq" id="WP_378224895.1">
    <property type="nucleotide sequence ID" value="NZ_JBHRTK010000031.1"/>
</dbReference>
<dbReference type="Gene3D" id="1.10.10.10">
    <property type="entry name" value="Winged helix-like DNA-binding domain superfamily/Winged helix DNA-binding domain"/>
    <property type="match status" value="1"/>
</dbReference>
<protein>
    <submittedName>
        <fullName evidence="6">LysR substrate-binding domain-containing protein</fullName>
    </submittedName>
</protein>
<keyword evidence="2" id="KW-0805">Transcription regulation</keyword>
<feature type="domain" description="HTH lysR-type" evidence="5">
    <location>
        <begin position="20"/>
        <end position="65"/>
    </location>
</feature>
<sequence length="303" mass="34043">MQLRKLLPSTGALFMFEASARHLNFTAAGREFNVSQSAVSHMIGRFEAHLGIKLFLRSPQGLQLTEEGQVLARAVSHSFQEVETVLRTFYAKKRDTGVVTISVSSAFAMYWFMPRFDAFRQQFPEIDLRFQVIHGEPIGPCEGVDLGIRYNPNPGPASHNWKLTNEVVIPVCSPSYLETHGSLDLCEDLGHHTLANLTGALRVPWQRYLREAGYPNDNIGQNLVFSDYALVVQAAIKGQAIALGWWHVVAHELNQRGLVRAASRQLETGDNYYISAPEDRPLRKPAALVRDWLIDEMAGMKRI</sequence>
<keyword evidence="4" id="KW-0804">Transcription</keyword>
<evidence type="ECO:0000256" key="2">
    <source>
        <dbReference type="ARBA" id="ARBA00023015"/>
    </source>
</evidence>
<evidence type="ECO:0000256" key="4">
    <source>
        <dbReference type="ARBA" id="ARBA00023163"/>
    </source>
</evidence>
<dbReference type="EMBL" id="JBHRTK010000031">
    <property type="protein sequence ID" value="MFC3208926.1"/>
    <property type="molecule type" value="Genomic_DNA"/>
</dbReference>
<proteinExistence type="inferred from homology"/>
<keyword evidence="3" id="KW-0238">DNA-binding</keyword>
<dbReference type="PRINTS" id="PR00039">
    <property type="entry name" value="HTHLYSR"/>
</dbReference>